<dbReference type="Gene3D" id="2.10.25.10">
    <property type="entry name" value="Laminin"/>
    <property type="match status" value="2"/>
</dbReference>
<dbReference type="Pfam" id="PF07645">
    <property type="entry name" value="EGF_CA"/>
    <property type="match status" value="1"/>
</dbReference>
<dbReference type="Pfam" id="PF07714">
    <property type="entry name" value="PK_Tyr_Ser-Thr"/>
    <property type="match status" value="1"/>
</dbReference>
<evidence type="ECO:0000256" key="17">
    <source>
        <dbReference type="SAM" id="Phobius"/>
    </source>
</evidence>
<reference evidence="20" key="2">
    <citation type="submission" date="2023-05" db="EMBL/GenBank/DDBJ databases">
        <authorList>
            <person name="Schelkunov M.I."/>
        </authorList>
    </citation>
    <scope>NUCLEOTIDE SEQUENCE</scope>
    <source>
        <strain evidence="20">Hsosn_3</strain>
        <tissue evidence="20">Leaf</tissue>
    </source>
</reference>
<protein>
    <submittedName>
        <fullName evidence="20">WALL ASSOCIATED KINASE (WAK)-LIKE 10</fullName>
    </submittedName>
</protein>
<dbReference type="InterPro" id="IPR011009">
    <property type="entry name" value="Kinase-like_dom_sf"/>
</dbReference>
<dbReference type="Proteomes" id="UP001237642">
    <property type="component" value="Unassembled WGS sequence"/>
</dbReference>
<evidence type="ECO:0000256" key="10">
    <source>
        <dbReference type="ARBA" id="ARBA00022840"/>
    </source>
</evidence>
<dbReference type="PANTHER" id="PTHR27005">
    <property type="entry name" value="WALL-ASSOCIATED RECEPTOR KINASE-LIKE 21"/>
    <property type="match status" value="1"/>
</dbReference>
<evidence type="ECO:0000256" key="13">
    <source>
        <dbReference type="ARBA" id="ARBA00023157"/>
    </source>
</evidence>
<evidence type="ECO:0000256" key="16">
    <source>
        <dbReference type="ARBA" id="ARBA00047951"/>
    </source>
</evidence>
<keyword evidence="13" id="KW-1015">Disulfide bond</keyword>
<dbReference type="SUPFAM" id="SSF56112">
    <property type="entry name" value="Protein kinase-like (PK-like)"/>
    <property type="match status" value="1"/>
</dbReference>
<keyword evidence="2" id="KW-0723">Serine/threonine-protein kinase</keyword>
<organism evidence="20 21">
    <name type="scientific">Heracleum sosnowskyi</name>
    <dbReference type="NCBI Taxonomy" id="360622"/>
    <lineage>
        <taxon>Eukaryota</taxon>
        <taxon>Viridiplantae</taxon>
        <taxon>Streptophyta</taxon>
        <taxon>Embryophyta</taxon>
        <taxon>Tracheophyta</taxon>
        <taxon>Spermatophyta</taxon>
        <taxon>Magnoliopsida</taxon>
        <taxon>eudicotyledons</taxon>
        <taxon>Gunneridae</taxon>
        <taxon>Pentapetalae</taxon>
        <taxon>asterids</taxon>
        <taxon>campanulids</taxon>
        <taxon>Apiales</taxon>
        <taxon>Apiaceae</taxon>
        <taxon>Apioideae</taxon>
        <taxon>apioid superclade</taxon>
        <taxon>Tordylieae</taxon>
        <taxon>Tordyliinae</taxon>
        <taxon>Heracleum</taxon>
    </lineage>
</organism>
<dbReference type="PROSITE" id="PS01186">
    <property type="entry name" value="EGF_2"/>
    <property type="match status" value="1"/>
</dbReference>
<dbReference type="InterPro" id="IPR001881">
    <property type="entry name" value="EGF-like_Ca-bd_dom"/>
</dbReference>
<accession>A0AAD8JEA4</accession>
<keyword evidence="6 18" id="KW-0732">Signal</keyword>
<dbReference type="Gene3D" id="3.30.200.20">
    <property type="entry name" value="Phosphorylase Kinase, domain 1"/>
    <property type="match status" value="1"/>
</dbReference>
<evidence type="ECO:0000256" key="5">
    <source>
        <dbReference type="ARBA" id="ARBA00022692"/>
    </source>
</evidence>
<dbReference type="GO" id="GO:0007166">
    <property type="term" value="P:cell surface receptor signaling pathway"/>
    <property type="evidence" value="ECO:0007669"/>
    <property type="project" value="InterPro"/>
</dbReference>
<evidence type="ECO:0000256" key="3">
    <source>
        <dbReference type="ARBA" id="ARBA00022536"/>
    </source>
</evidence>
<comment type="catalytic activity">
    <reaction evidence="15">
        <text>L-seryl-[protein] + ATP = O-phospho-L-seryl-[protein] + ADP + H(+)</text>
        <dbReference type="Rhea" id="RHEA:17989"/>
        <dbReference type="Rhea" id="RHEA-COMP:9863"/>
        <dbReference type="Rhea" id="RHEA-COMP:11604"/>
        <dbReference type="ChEBI" id="CHEBI:15378"/>
        <dbReference type="ChEBI" id="CHEBI:29999"/>
        <dbReference type="ChEBI" id="CHEBI:30616"/>
        <dbReference type="ChEBI" id="CHEBI:83421"/>
        <dbReference type="ChEBI" id="CHEBI:456216"/>
    </reaction>
</comment>
<keyword evidence="3" id="KW-0245">EGF-like domain</keyword>
<evidence type="ECO:0000256" key="8">
    <source>
        <dbReference type="ARBA" id="ARBA00022741"/>
    </source>
</evidence>
<evidence type="ECO:0000256" key="2">
    <source>
        <dbReference type="ARBA" id="ARBA00022527"/>
    </source>
</evidence>
<evidence type="ECO:0000256" key="9">
    <source>
        <dbReference type="ARBA" id="ARBA00022777"/>
    </source>
</evidence>
<dbReference type="GO" id="GO:0005886">
    <property type="term" value="C:plasma membrane"/>
    <property type="evidence" value="ECO:0007669"/>
    <property type="project" value="TreeGrafter"/>
</dbReference>
<dbReference type="FunFam" id="3.30.200.20:FF:000043">
    <property type="entry name" value="Wall-associated receptor kinase 2"/>
    <property type="match status" value="1"/>
</dbReference>
<evidence type="ECO:0000256" key="11">
    <source>
        <dbReference type="ARBA" id="ARBA00022989"/>
    </source>
</evidence>
<feature type="domain" description="Protein kinase" evidence="19">
    <location>
        <begin position="400"/>
        <end position="515"/>
    </location>
</feature>
<dbReference type="PANTHER" id="PTHR27005:SF515">
    <property type="entry name" value="WALL-ASSOCIATED RECEPTOR KINASE-LIKE 10-RELATED"/>
    <property type="match status" value="1"/>
</dbReference>
<feature type="chain" id="PRO_5042143742" evidence="18">
    <location>
        <begin position="22"/>
        <end position="515"/>
    </location>
</feature>
<evidence type="ECO:0000256" key="15">
    <source>
        <dbReference type="ARBA" id="ARBA00047558"/>
    </source>
</evidence>
<dbReference type="InterPro" id="IPR000719">
    <property type="entry name" value="Prot_kinase_dom"/>
</dbReference>
<sequence length="515" mass="57132">MDIQLVLQVMLVLLFLHEASAQESSLAKPGCTQTCGNLLVTYPFGIGTNCSADPSLEISCNSSFDPPRAFLNDNNLEVLNMSVEAGTIDVYNPVITDCANGSNGQEVILSNPFAFSSTQNIFTAMGCDNLALISRQGLSIGGCMSFCNTTFRDNNCFGINCCQTRIPPSLMFTNASLKSIDPENDQKGCRYAFIVDQNWFGNLTDIYSVQTREQVPAVLDWRLTGSCQSFGAVNPSMNGSVCGRNALCTNQSLCSCIKGYEGNPYLPDGCQDINECALQLYDRKCEQNCTNTPGSYTCSCYDGYWEISGIIGCSKIDNGKKTPVTIIIATCSSLGVLLVMFATLWLYKVIKRRKIRQLKEKYFKRNGGLLLHQQVSSSEGNVEATKLFTSKELEKATDHYNVDRILGQGGQGTVYKGMLTDGRIVAVKKSKIEDESKLQHFINEVVILSQINHRNVVKLHGCCLETEVPLLVYEFIPNGTLFQYIHDYNEDFPLTWDIRDKNQSCHLDLTMRDEV</sequence>
<evidence type="ECO:0000256" key="6">
    <source>
        <dbReference type="ARBA" id="ARBA00022729"/>
    </source>
</evidence>
<keyword evidence="12 17" id="KW-0472">Membrane</keyword>
<dbReference type="InterPro" id="IPR000742">
    <property type="entry name" value="EGF"/>
</dbReference>
<comment type="subcellular location">
    <subcellularLocation>
        <location evidence="1">Membrane</location>
        <topology evidence="1">Single-pass type I membrane protein</topology>
    </subcellularLocation>
</comment>
<dbReference type="PROSITE" id="PS50011">
    <property type="entry name" value="PROTEIN_KINASE_DOM"/>
    <property type="match status" value="1"/>
</dbReference>
<evidence type="ECO:0000313" key="21">
    <source>
        <dbReference type="Proteomes" id="UP001237642"/>
    </source>
</evidence>
<dbReference type="PROSITE" id="PS01187">
    <property type="entry name" value="EGF_CA"/>
    <property type="match status" value="1"/>
</dbReference>
<keyword evidence="7" id="KW-0677">Repeat</keyword>
<dbReference type="InterPro" id="IPR018097">
    <property type="entry name" value="EGF_Ca-bd_CS"/>
</dbReference>
<comment type="catalytic activity">
    <reaction evidence="16">
        <text>L-threonyl-[protein] + ATP = O-phospho-L-threonyl-[protein] + ADP + H(+)</text>
        <dbReference type="Rhea" id="RHEA:46608"/>
        <dbReference type="Rhea" id="RHEA-COMP:11060"/>
        <dbReference type="Rhea" id="RHEA-COMP:11605"/>
        <dbReference type="ChEBI" id="CHEBI:15378"/>
        <dbReference type="ChEBI" id="CHEBI:30013"/>
        <dbReference type="ChEBI" id="CHEBI:30616"/>
        <dbReference type="ChEBI" id="CHEBI:61977"/>
        <dbReference type="ChEBI" id="CHEBI:456216"/>
    </reaction>
</comment>
<dbReference type="InterPro" id="IPR025287">
    <property type="entry name" value="WAK_GUB"/>
</dbReference>
<dbReference type="Pfam" id="PF13947">
    <property type="entry name" value="GUB_WAK_bind"/>
    <property type="match status" value="1"/>
</dbReference>
<keyword evidence="14" id="KW-0325">Glycoprotein</keyword>
<dbReference type="AlphaFoldDB" id="A0AAD8JEA4"/>
<evidence type="ECO:0000259" key="19">
    <source>
        <dbReference type="PROSITE" id="PS50011"/>
    </source>
</evidence>
<dbReference type="GO" id="GO:0004674">
    <property type="term" value="F:protein serine/threonine kinase activity"/>
    <property type="evidence" value="ECO:0007669"/>
    <property type="project" value="UniProtKB-KW"/>
</dbReference>
<dbReference type="GO" id="GO:0005524">
    <property type="term" value="F:ATP binding"/>
    <property type="evidence" value="ECO:0007669"/>
    <property type="project" value="UniProtKB-KW"/>
</dbReference>
<comment type="caution">
    <text evidence="20">The sequence shown here is derived from an EMBL/GenBank/DDBJ whole genome shotgun (WGS) entry which is preliminary data.</text>
</comment>
<dbReference type="GO" id="GO:0030247">
    <property type="term" value="F:polysaccharide binding"/>
    <property type="evidence" value="ECO:0007669"/>
    <property type="project" value="InterPro"/>
</dbReference>
<dbReference type="FunFam" id="2.10.25.10:FF:000038">
    <property type="entry name" value="Fibrillin 2"/>
    <property type="match status" value="1"/>
</dbReference>
<gene>
    <name evidence="20" type="ORF">POM88_002392</name>
</gene>
<dbReference type="SMART" id="SM00179">
    <property type="entry name" value="EGF_CA"/>
    <property type="match status" value="1"/>
</dbReference>
<dbReference type="InterPro" id="IPR013695">
    <property type="entry name" value="WAK"/>
</dbReference>
<dbReference type="SUPFAM" id="SSF57196">
    <property type="entry name" value="EGF/Laminin"/>
    <property type="match status" value="1"/>
</dbReference>
<dbReference type="GO" id="GO:0005509">
    <property type="term" value="F:calcium ion binding"/>
    <property type="evidence" value="ECO:0007669"/>
    <property type="project" value="InterPro"/>
</dbReference>
<dbReference type="SMART" id="SM00181">
    <property type="entry name" value="EGF"/>
    <property type="match status" value="2"/>
</dbReference>
<keyword evidence="5 17" id="KW-0812">Transmembrane</keyword>
<keyword evidence="11 17" id="KW-1133">Transmembrane helix</keyword>
<evidence type="ECO:0000256" key="12">
    <source>
        <dbReference type="ARBA" id="ARBA00023136"/>
    </source>
</evidence>
<evidence type="ECO:0000256" key="4">
    <source>
        <dbReference type="ARBA" id="ARBA00022679"/>
    </source>
</evidence>
<evidence type="ECO:0000256" key="1">
    <source>
        <dbReference type="ARBA" id="ARBA00004479"/>
    </source>
</evidence>
<name>A0AAD8JEA4_9APIA</name>
<dbReference type="EMBL" id="JAUIZM010000001">
    <property type="protein sequence ID" value="KAK1402787.1"/>
    <property type="molecule type" value="Genomic_DNA"/>
</dbReference>
<keyword evidence="21" id="KW-1185">Reference proteome</keyword>
<dbReference type="InterPro" id="IPR045274">
    <property type="entry name" value="WAK-like"/>
</dbReference>
<dbReference type="CDD" id="cd00054">
    <property type="entry name" value="EGF_CA"/>
    <property type="match status" value="1"/>
</dbReference>
<reference evidence="20" key="1">
    <citation type="submission" date="2023-02" db="EMBL/GenBank/DDBJ databases">
        <title>Genome of toxic invasive species Heracleum sosnowskyi carries increased number of genes despite the absence of recent whole-genome duplications.</title>
        <authorList>
            <person name="Schelkunov M."/>
            <person name="Shtratnikova V."/>
            <person name="Makarenko M."/>
            <person name="Klepikova A."/>
            <person name="Omelchenko D."/>
            <person name="Novikova G."/>
            <person name="Obukhova E."/>
            <person name="Bogdanov V."/>
            <person name="Penin A."/>
            <person name="Logacheva M."/>
        </authorList>
    </citation>
    <scope>NUCLEOTIDE SEQUENCE</scope>
    <source>
        <strain evidence="20">Hsosn_3</strain>
        <tissue evidence="20">Leaf</tissue>
    </source>
</reference>
<keyword evidence="9 20" id="KW-0418">Kinase</keyword>
<proteinExistence type="predicted"/>
<evidence type="ECO:0000256" key="18">
    <source>
        <dbReference type="SAM" id="SignalP"/>
    </source>
</evidence>
<evidence type="ECO:0000313" key="20">
    <source>
        <dbReference type="EMBL" id="KAK1402787.1"/>
    </source>
</evidence>
<keyword evidence="4" id="KW-0808">Transferase</keyword>
<dbReference type="InterPro" id="IPR049883">
    <property type="entry name" value="NOTCH1_EGF-like"/>
</dbReference>
<dbReference type="InterPro" id="IPR001245">
    <property type="entry name" value="Ser-Thr/Tyr_kinase_cat_dom"/>
</dbReference>
<evidence type="ECO:0000256" key="14">
    <source>
        <dbReference type="ARBA" id="ARBA00023180"/>
    </source>
</evidence>
<keyword evidence="10" id="KW-0067">ATP-binding</keyword>
<evidence type="ECO:0000256" key="7">
    <source>
        <dbReference type="ARBA" id="ARBA00022737"/>
    </source>
</evidence>
<feature type="transmembrane region" description="Helical" evidence="17">
    <location>
        <begin position="324"/>
        <end position="347"/>
    </location>
</feature>
<keyword evidence="8" id="KW-0547">Nucleotide-binding</keyword>
<feature type="signal peptide" evidence="18">
    <location>
        <begin position="1"/>
        <end position="21"/>
    </location>
</feature>
<dbReference type="Pfam" id="PF08488">
    <property type="entry name" value="WAK"/>
    <property type="match status" value="1"/>
</dbReference>